<feature type="compositionally biased region" description="Polar residues" evidence="4">
    <location>
        <begin position="1218"/>
        <end position="1229"/>
    </location>
</feature>
<feature type="compositionally biased region" description="Basic and acidic residues" evidence="4">
    <location>
        <begin position="1457"/>
        <end position="1467"/>
    </location>
</feature>
<dbReference type="InterPro" id="IPR046341">
    <property type="entry name" value="SET_dom_sf"/>
</dbReference>
<evidence type="ECO:0000313" key="5">
    <source>
        <dbReference type="EMBL" id="KAL3274601.1"/>
    </source>
</evidence>
<feature type="compositionally biased region" description="Basic residues" evidence="4">
    <location>
        <begin position="1421"/>
        <end position="1430"/>
    </location>
</feature>
<evidence type="ECO:0000256" key="3">
    <source>
        <dbReference type="SAM" id="Coils"/>
    </source>
</evidence>
<dbReference type="PANTHER" id="PTHR15897">
    <property type="entry name" value="ANKYRIN REPEAT AND MYND DOMAIN PROTEIN 1"/>
    <property type="match status" value="1"/>
</dbReference>
<feature type="compositionally biased region" description="Basic and acidic residues" evidence="4">
    <location>
        <begin position="1596"/>
        <end position="1611"/>
    </location>
</feature>
<dbReference type="Gene3D" id="1.10.220.160">
    <property type="match status" value="1"/>
</dbReference>
<dbReference type="EMBL" id="JABFTP020000062">
    <property type="protein sequence ID" value="KAL3274601.1"/>
    <property type="molecule type" value="Genomic_DNA"/>
</dbReference>
<feature type="compositionally biased region" description="Basic and acidic residues" evidence="4">
    <location>
        <begin position="1534"/>
        <end position="1558"/>
    </location>
</feature>
<comment type="caution">
    <text evidence="5">The sequence shown here is derived from an EMBL/GenBank/DDBJ whole genome shotgun (WGS) entry which is preliminary data.</text>
</comment>
<dbReference type="PANTHER" id="PTHR15897:SF2">
    <property type="entry name" value="ANKYRIN REPEAT AND MYND DOMAIN-CONTAINING PROTEIN 1"/>
    <property type="match status" value="1"/>
</dbReference>
<dbReference type="InterPro" id="IPR036770">
    <property type="entry name" value="Ankyrin_rpt-contain_sf"/>
</dbReference>
<feature type="compositionally biased region" description="Basic and acidic residues" evidence="4">
    <location>
        <begin position="1576"/>
        <end position="1587"/>
    </location>
</feature>
<feature type="region of interest" description="Disordered" evidence="4">
    <location>
        <begin position="1203"/>
        <end position="1229"/>
    </location>
</feature>
<evidence type="ECO:0000256" key="4">
    <source>
        <dbReference type="SAM" id="MobiDB-lite"/>
    </source>
</evidence>
<dbReference type="Proteomes" id="UP001516400">
    <property type="component" value="Unassembled WGS sequence"/>
</dbReference>
<feature type="compositionally biased region" description="Basic and acidic residues" evidence="4">
    <location>
        <begin position="1714"/>
        <end position="1725"/>
    </location>
</feature>
<protein>
    <recommendedName>
        <fullName evidence="7">Ankyrin repeat and MYND domain-containing protein 1</fullName>
    </recommendedName>
</protein>
<feature type="repeat" description="ANK" evidence="2">
    <location>
        <begin position="539"/>
        <end position="571"/>
    </location>
</feature>
<organism evidence="5 6">
    <name type="scientific">Cryptolaemus montrouzieri</name>
    <dbReference type="NCBI Taxonomy" id="559131"/>
    <lineage>
        <taxon>Eukaryota</taxon>
        <taxon>Metazoa</taxon>
        <taxon>Ecdysozoa</taxon>
        <taxon>Arthropoda</taxon>
        <taxon>Hexapoda</taxon>
        <taxon>Insecta</taxon>
        <taxon>Pterygota</taxon>
        <taxon>Neoptera</taxon>
        <taxon>Endopterygota</taxon>
        <taxon>Coleoptera</taxon>
        <taxon>Polyphaga</taxon>
        <taxon>Cucujiformia</taxon>
        <taxon>Coccinelloidea</taxon>
        <taxon>Coccinellidae</taxon>
        <taxon>Scymninae</taxon>
        <taxon>Scymnini</taxon>
        <taxon>Cryptolaemus</taxon>
    </lineage>
</organism>
<dbReference type="InterPro" id="IPR003409">
    <property type="entry name" value="MORN"/>
</dbReference>
<feature type="compositionally biased region" description="Basic residues" evidence="4">
    <location>
        <begin position="1768"/>
        <end position="1779"/>
    </location>
</feature>
<feature type="compositionally biased region" description="Basic and acidic residues" evidence="4">
    <location>
        <begin position="1734"/>
        <end position="1743"/>
    </location>
</feature>
<dbReference type="Gene3D" id="6.10.140.2220">
    <property type="match status" value="1"/>
</dbReference>
<dbReference type="SMART" id="SM00248">
    <property type="entry name" value="ANK"/>
    <property type="match status" value="4"/>
</dbReference>
<proteinExistence type="predicted"/>
<dbReference type="SUPFAM" id="SSF48403">
    <property type="entry name" value="Ankyrin repeat"/>
    <property type="match status" value="2"/>
</dbReference>
<accession>A0ABD2N8R2</accession>
<dbReference type="InterPro" id="IPR002110">
    <property type="entry name" value="Ankyrin_rpt"/>
</dbReference>
<keyword evidence="1" id="KW-0677">Repeat</keyword>
<feature type="compositionally biased region" description="Basic residues" evidence="4">
    <location>
        <begin position="1447"/>
        <end position="1456"/>
    </location>
</feature>
<keyword evidence="3" id="KW-0175">Coiled coil</keyword>
<keyword evidence="2" id="KW-0040">ANK repeat</keyword>
<dbReference type="Pfam" id="PF02493">
    <property type="entry name" value="MORN"/>
    <property type="match status" value="2"/>
</dbReference>
<feature type="compositionally biased region" description="Basic and acidic residues" evidence="4">
    <location>
        <begin position="1820"/>
        <end position="1834"/>
    </location>
</feature>
<evidence type="ECO:0000313" key="6">
    <source>
        <dbReference type="Proteomes" id="UP001516400"/>
    </source>
</evidence>
<dbReference type="PROSITE" id="PS50088">
    <property type="entry name" value="ANK_REPEAT"/>
    <property type="match status" value="1"/>
</dbReference>
<feature type="compositionally biased region" description="Basic residues" evidence="4">
    <location>
        <begin position="1804"/>
        <end position="1819"/>
    </location>
</feature>
<feature type="compositionally biased region" description="Basic and acidic residues" evidence="4">
    <location>
        <begin position="1780"/>
        <end position="1803"/>
    </location>
</feature>
<feature type="compositionally biased region" description="Basic and acidic residues" evidence="4">
    <location>
        <begin position="1650"/>
        <end position="1664"/>
    </location>
</feature>
<evidence type="ECO:0000256" key="2">
    <source>
        <dbReference type="PROSITE-ProRule" id="PRU00023"/>
    </source>
</evidence>
<keyword evidence="6" id="KW-1185">Reference proteome</keyword>
<reference evidence="5 6" key="1">
    <citation type="journal article" date="2021" name="BMC Biol.">
        <title>Horizontally acquired antibacterial genes associated with adaptive radiation of ladybird beetles.</title>
        <authorList>
            <person name="Li H.S."/>
            <person name="Tang X.F."/>
            <person name="Huang Y.H."/>
            <person name="Xu Z.Y."/>
            <person name="Chen M.L."/>
            <person name="Du X.Y."/>
            <person name="Qiu B.Y."/>
            <person name="Chen P.T."/>
            <person name="Zhang W."/>
            <person name="Slipinski A."/>
            <person name="Escalona H.E."/>
            <person name="Waterhouse R.M."/>
            <person name="Zwick A."/>
            <person name="Pang H."/>
        </authorList>
    </citation>
    <scope>NUCLEOTIDE SEQUENCE [LARGE SCALE GENOMIC DNA]</scope>
    <source>
        <strain evidence="5">SYSU2018</strain>
    </source>
</reference>
<sequence length="1968" mass="225774">MSISGSFISDDISADSGFDDLQNPKYNYTGNFDEEGFRDRYGCQNWKKPFEHKYAGQFLFNNMHDKGFYFIKQEEGFSFYDGQFYNNKLEGYGQIIYNNGSIFEGLFKKNRRFGPGVLTHQDGTQDVGLWKEKCLIRLSLSVSSDFIPSICSSASSKIKLLRFKNIVPALSEKNDVAKNLLENLGANEKVFQEYPQLYNHHVRNEYSVFFDRRLYDLAQIGSEDSCIDVLEDSSLIELTSNYATVEDDSCPCVNERCNQLNQQIDEIDLELQKIREVKRNYEKQLQTCIQCCKTNATDQPDPPREQENDVVETVKHPSRISVISPPASRTKVHKDLDQMKVGSSIVEDIESIKQVYDDDSLNRLFINNAGFRSDQSIETHDEEESLKTSSEKYTCICAEEEIPNVDFLINHLEKLRRKERFYQTVIDFLNSVIYKEVTTTRSLETAKTVKMHVEDLLTWNNEQISIEILQHCFRYRNFERTLSFSIKSLLVGDRNVFGRMGNMEKTCVNFLLHCKDNKLDEVREDLLKHNLYPDLCDARGNTGLHFAISKDCHGVIGQLANMGANLDVFNDECLTPLLLSILRYISTINGSVLWEQAFLPEIVLSPKELDQVTQWRPHESLVSLREFMTTSRHSDLQKNAEDTNSKIRSHVQSVKSSSASGRINLNYLLSISFVDDYGKYKKAVASRKQDEVCGKAIETIKQTISILLRYGANPNVGELPLSPVLLSIFCKNVDLTENLLENHADPNTVTCDKLSGLHILASLPFSSENIQIAKKFLEYDCDPNAKCGPDHWIEQNEELIGNKTNQEIDDYIGKTPLELIFMRKDFNEENVTYQCSLAQTLLDYGGLYDQYFLGHTLLSIAVLRGNKKLIETLFPYIDGYQSLGENMGNALTVLGLNRFPSVLPLSNCKATIDELMSLGMNPFNDVYDFSNVYEFFSYDSSECIDYNVPKVRAALEAEHNAMRKALNIEGNVSKNCNKLVVAYIKEIGRNILTKIYQYQLMQYLLLFAKEDLLIHKCFENMAKFLTVQEALDCVKVLIHSKKILVNSIIKQLILKVLEFITNCTPKKKVMVKKMSVSLEDEIEKLEYEFPVPTFLSYYVLDRDPRKYDVCFHCLKKIKDLRCCPCCGCVKFCSELCNKYSNKLNTKHPCNIMFYDSINSGYKRFDPNGKIPPSGIDLLMLEARQMREQEKRIEEIKRLEEEEKLRTPSKKGLKKSQKTESQQTLQASKGKSTSFLDKAISTTLSEEGGGYKKVSSVIDIQEETGSRQPRILNCGFHCGQVIPDVELDINGNVIREQEFCECYPLYRKGSLQQKKADEEIERMEFAKEAVKIELMDQIRETDSYYLSEIYREPLSIEEIKEMEAEQLDRFIGTFGRDKEDDQICEVEDVVSAKKTKATSAIEGGEIVEGDEYISDGEDRKDGGKKKKRKSKQAGGLGTEGDESEVSLKKKKKGRKKGSKTESAESVREGEEEVEAGDGEAQRKGTKDRIMKGKKEKLHAEKKDKAKGRGRKSVEEAGESSVSVEEKSKKKKKKGDKSESELDIDDQTKLKEGKGGKGKEGVSATSIEGKSKKKKKKGAESETEIEKEKKLKKKKGEKGKGKKDIEDMIEGKSEKKKKKGTESETEFENEQKLKKSKKKKKGDETETETEDEMKPKERRGEKGEGKAKKKKKGGETTATTETESKKKKSKKGKQDGEETGESTTSVERKSRKKKTKTESETDTEKTKSQKGKITRKKEEKDFEAKSKKKKKDREDKSVGGSEKRDEKTMTKKKKQEKKRKVKEKETQADDKKLSEKTSKRDESVEKKKKKEKKERKRKLKGEKRQKEDKIEGKQMKPAKKIEKMKMPEKKEVIQGGKISGKEKMEMKIPMSPKVTKEQGRREIRHALESIKILKPNLLNPERLLDLNSRNYEEFKRISRVYQYFMELISNYFPEFDWSCFLLPFACFMDGQLYYKFAEPYPYYCRTYSTI</sequence>
<name>A0ABD2N8R2_9CUCU</name>
<feature type="compositionally biased region" description="Basic and acidic residues" evidence="4">
    <location>
        <begin position="1478"/>
        <end position="1502"/>
    </location>
</feature>
<dbReference type="Gene3D" id="2.170.270.10">
    <property type="entry name" value="SET domain"/>
    <property type="match status" value="1"/>
</dbReference>
<gene>
    <name evidence="5" type="ORF">HHI36_015982</name>
</gene>
<feature type="compositionally biased region" description="Basic and acidic residues" evidence="4">
    <location>
        <begin position="1750"/>
        <end position="1767"/>
    </location>
</feature>
<dbReference type="Gene3D" id="1.25.40.20">
    <property type="entry name" value="Ankyrin repeat-containing domain"/>
    <property type="match status" value="2"/>
</dbReference>
<feature type="compositionally biased region" description="Basic residues" evidence="4">
    <location>
        <begin position="1206"/>
        <end position="1215"/>
    </location>
</feature>
<evidence type="ECO:0000256" key="1">
    <source>
        <dbReference type="ARBA" id="ARBA00022737"/>
    </source>
</evidence>
<feature type="region of interest" description="Disordered" evidence="4">
    <location>
        <begin position="1411"/>
        <end position="1834"/>
    </location>
</feature>
<feature type="coiled-coil region" evidence="3">
    <location>
        <begin position="257"/>
        <end position="284"/>
    </location>
</feature>
<evidence type="ECO:0008006" key="7">
    <source>
        <dbReference type="Google" id="ProtNLM"/>
    </source>
</evidence>
<dbReference type="SUPFAM" id="SSF82185">
    <property type="entry name" value="Histone H3 K4-specific methyltransferase SET7/9 N-terminal domain"/>
    <property type="match status" value="1"/>
</dbReference>
<dbReference type="InterPro" id="IPR053064">
    <property type="entry name" value="Ankyrin-MYND_domain-protein"/>
</dbReference>